<evidence type="ECO:0000256" key="2">
    <source>
        <dbReference type="ARBA" id="ARBA00022692"/>
    </source>
</evidence>
<feature type="domain" description="WSC" evidence="9">
    <location>
        <begin position="41"/>
        <end position="153"/>
    </location>
</feature>
<keyword evidence="2 8" id="KW-0812">Transmembrane</keyword>
<dbReference type="SMART" id="SM00321">
    <property type="entry name" value="WSC"/>
    <property type="match status" value="1"/>
</dbReference>
<comment type="caution">
    <text evidence="10">The sequence shown here is derived from an EMBL/GenBank/DDBJ whole genome shotgun (WGS) entry which is preliminary data.</text>
</comment>
<organism evidence="10 11">
    <name type="scientific">Neoarthrinium moseri</name>
    <dbReference type="NCBI Taxonomy" id="1658444"/>
    <lineage>
        <taxon>Eukaryota</taxon>
        <taxon>Fungi</taxon>
        <taxon>Dikarya</taxon>
        <taxon>Ascomycota</taxon>
        <taxon>Pezizomycotina</taxon>
        <taxon>Sordariomycetes</taxon>
        <taxon>Xylariomycetidae</taxon>
        <taxon>Amphisphaeriales</taxon>
        <taxon>Apiosporaceae</taxon>
        <taxon>Neoarthrinium</taxon>
    </lineage>
</organism>
<dbReference type="InterPro" id="IPR002889">
    <property type="entry name" value="WSC_carb-bd"/>
</dbReference>
<keyword evidence="3" id="KW-0732">Signal</keyword>
<dbReference type="PANTHER" id="PTHR24269">
    <property type="entry name" value="KREMEN PROTEIN"/>
    <property type="match status" value="1"/>
</dbReference>
<evidence type="ECO:0000256" key="6">
    <source>
        <dbReference type="ARBA" id="ARBA00023180"/>
    </source>
</evidence>
<feature type="region of interest" description="Disordered" evidence="7">
    <location>
        <begin position="372"/>
        <end position="395"/>
    </location>
</feature>
<feature type="region of interest" description="Disordered" evidence="7">
    <location>
        <begin position="323"/>
        <end position="358"/>
    </location>
</feature>
<name>A0A9P9WIB7_9PEZI</name>
<feature type="region of interest" description="Disordered" evidence="7">
    <location>
        <begin position="493"/>
        <end position="571"/>
    </location>
</feature>
<evidence type="ECO:0000256" key="4">
    <source>
        <dbReference type="ARBA" id="ARBA00022989"/>
    </source>
</evidence>
<dbReference type="OrthoDB" id="5985073at2759"/>
<feature type="compositionally biased region" description="Basic and acidic residues" evidence="7">
    <location>
        <begin position="518"/>
        <end position="533"/>
    </location>
</feature>
<evidence type="ECO:0000259" key="9">
    <source>
        <dbReference type="PROSITE" id="PS51212"/>
    </source>
</evidence>
<dbReference type="GO" id="GO:0005886">
    <property type="term" value="C:plasma membrane"/>
    <property type="evidence" value="ECO:0007669"/>
    <property type="project" value="TreeGrafter"/>
</dbReference>
<feature type="transmembrane region" description="Helical" evidence="8">
    <location>
        <begin position="198"/>
        <end position="221"/>
    </location>
</feature>
<evidence type="ECO:0000256" key="5">
    <source>
        <dbReference type="ARBA" id="ARBA00023136"/>
    </source>
</evidence>
<reference evidence="10" key="1">
    <citation type="submission" date="2021-03" db="EMBL/GenBank/DDBJ databases">
        <title>Revisited historic fungal species revealed as producer of novel bioactive compounds through whole genome sequencing and comparative genomics.</title>
        <authorList>
            <person name="Vignolle G.A."/>
            <person name="Hochenegger N."/>
            <person name="Mach R.L."/>
            <person name="Mach-Aigner A.R."/>
            <person name="Javad Rahimi M."/>
            <person name="Salim K.A."/>
            <person name="Chan C.M."/>
            <person name="Lim L.B.L."/>
            <person name="Cai F."/>
            <person name="Druzhinina I.S."/>
            <person name="U'Ren J.M."/>
            <person name="Derntl C."/>
        </authorList>
    </citation>
    <scope>NUCLEOTIDE SEQUENCE</scope>
    <source>
        <strain evidence="10">TUCIM 5799</strain>
    </source>
</reference>
<accession>A0A9P9WIB7</accession>
<evidence type="ECO:0000256" key="7">
    <source>
        <dbReference type="SAM" id="MobiDB-lite"/>
    </source>
</evidence>
<dbReference type="PANTHER" id="PTHR24269:SF16">
    <property type="entry name" value="PROTEIN SLG1"/>
    <property type="match status" value="1"/>
</dbReference>
<evidence type="ECO:0000313" key="10">
    <source>
        <dbReference type="EMBL" id="KAI1865122.1"/>
    </source>
</evidence>
<dbReference type="AlphaFoldDB" id="A0A9P9WIB7"/>
<sequence>MYTRRTAAVVGAPVKRNDDVATRTVTVSIAYKPTLAAGKTNYNLMGCYGQTGLDGQGVHPFGKEKDYASPASIDTKRLTVDSCLAGCQSLKPPTGGKDHFTYVGLKNGSECYCGLEIALGAAKLDTDDCTTPCSGDLRVSCGGEDSIAIYNYTPAFQKKPVIYNANVLPPSTESKDQPVANSQSPGQISSDIRASNSAAVAVVAGSLSGAIVIGIIAYLYYRSHKKRNNEQDAHVASMLSKHHDNTTYRKHPSDIQATNASVHDDIRLTVEGDLVPTTPVLERGSKRVIHGLSGKARHVEDRDSLYSHLMHDVRGPAQDNLQHAVSSEGSSSAVQWRTMDNGTTPASPRIASPPPSAGILGLGDRAWHRRRLSTPYAPPPSAPLPPNPPARGRAPMRPVRASVATFEVAEPAYSHSTTSCNSSSTERVKPVVPLKIWRPGVEGGLVLETGIRRVTGGRSLTDDQTQGPMAERQPTIPVLPTLARAGTMNFDSPVLPPLEPGERFNFDSRAWKSSSPTPEEKSTRVAQETKLEHSTSGSKPQVNDDGFSPASATSIGTSILDSPTIMDWAAR</sequence>
<keyword evidence="5 8" id="KW-0472">Membrane</keyword>
<proteinExistence type="predicted"/>
<keyword evidence="11" id="KW-1185">Reference proteome</keyword>
<evidence type="ECO:0000256" key="8">
    <source>
        <dbReference type="SAM" id="Phobius"/>
    </source>
</evidence>
<evidence type="ECO:0000313" key="11">
    <source>
        <dbReference type="Proteomes" id="UP000829685"/>
    </source>
</evidence>
<comment type="subcellular location">
    <subcellularLocation>
        <location evidence="1">Membrane</location>
        <topology evidence="1">Single-pass membrane protein</topology>
    </subcellularLocation>
</comment>
<feature type="compositionally biased region" description="Polar residues" evidence="7">
    <location>
        <begin position="323"/>
        <end position="344"/>
    </location>
</feature>
<dbReference type="InterPro" id="IPR051836">
    <property type="entry name" value="Kremen_rcpt"/>
</dbReference>
<dbReference type="Proteomes" id="UP000829685">
    <property type="component" value="Unassembled WGS sequence"/>
</dbReference>
<keyword evidence="6" id="KW-0325">Glycoprotein</keyword>
<feature type="compositionally biased region" description="Polar residues" evidence="7">
    <location>
        <begin position="550"/>
        <end position="561"/>
    </location>
</feature>
<dbReference type="EMBL" id="JAFIMR010000022">
    <property type="protein sequence ID" value="KAI1865122.1"/>
    <property type="molecule type" value="Genomic_DNA"/>
</dbReference>
<dbReference type="Pfam" id="PF01822">
    <property type="entry name" value="WSC"/>
    <property type="match status" value="1"/>
</dbReference>
<keyword evidence="4 8" id="KW-1133">Transmembrane helix</keyword>
<evidence type="ECO:0000256" key="1">
    <source>
        <dbReference type="ARBA" id="ARBA00004167"/>
    </source>
</evidence>
<feature type="compositionally biased region" description="Basic and acidic residues" evidence="7">
    <location>
        <begin position="500"/>
        <end position="510"/>
    </location>
</feature>
<evidence type="ECO:0000256" key="3">
    <source>
        <dbReference type="ARBA" id="ARBA00022729"/>
    </source>
</evidence>
<protein>
    <recommendedName>
        <fullName evidence="9">WSC domain-containing protein</fullName>
    </recommendedName>
</protein>
<dbReference type="PROSITE" id="PS51212">
    <property type="entry name" value="WSC"/>
    <property type="match status" value="1"/>
</dbReference>
<gene>
    <name evidence="10" type="ORF">JX265_008169</name>
</gene>
<feature type="compositionally biased region" description="Pro residues" evidence="7">
    <location>
        <begin position="376"/>
        <end position="389"/>
    </location>
</feature>